<evidence type="ECO:0000256" key="3">
    <source>
        <dbReference type="ARBA" id="ARBA00022989"/>
    </source>
</evidence>
<name>A0A177FLD7_9EURO</name>
<feature type="transmembrane region" description="Helical" evidence="5">
    <location>
        <begin position="349"/>
        <end position="373"/>
    </location>
</feature>
<feature type="transmembrane region" description="Helical" evidence="5">
    <location>
        <begin position="87"/>
        <end position="104"/>
    </location>
</feature>
<feature type="transmembrane region" description="Helical" evidence="5">
    <location>
        <begin position="317"/>
        <end position="337"/>
    </location>
</feature>
<evidence type="ECO:0000256" key="2">
    <source>
        <dbReference type="ARBA" id="ARBA00022692"/>
    </source>
</evidence>
<accession>A0A177FLD7</accession>
<dbReference type="InterPro" id="IPR036259">
    <property type="entry name" value="MFS_trans_sf"/>
</dbReference>
<dbReference type="GeneID" id="34596575"/>
<feature type="transmembrane region" description="Helical" evidence="5">
    <location>
        <begin position="251"/>
        <end position="277"/>
    </location>
</feature>
<dbReference type="PANTHER" id="PTHR23501:SF109">
    <property type="entry name" value="MAJOR FACILITATOR SUPERFAMILY (MFS) PROFILE DOMAIN-CONTAINING PROTEIN-RELATED"/>
    <property type="match status" value="1"/>
</dbReference>
<evidence type="ECO:0000256" key="5">
    <source>
        <dbReference type="SAM" id="Phobius"/>
    </source>
</evidence>
<dbReference type="EMBL" id="LVKK01000005">
    <property type="protein sequence ID" value="OAG44400.1"/>
    <property type="molecule type" value="Genomic_DNA"/>
</dbReference>
<dbReference type="AlphaFoldDB" id="A0A177FLD7"/>
<protein>
    <recommendedName>
        <fullName evidence="8">Major facilitator superfamily (MFS) profile domain-containing protein</fullName>
    </recommendedName>
</protein>
<dbReference type="Gene3D" id="1.20.1250.20">
    <property type="entry name" value="MFS general substrate transporter like domains"/>
    <property type="match status" value="1"/>
</dbReference>
<dbReference type="GO" id="GO:0005886">
    <property type="term" value="C:plasma membrane"/>
    <property type="evidence" value="ECO:0007669"/>
    <property type="project" value="TreeGrafter"/>
</dbReference>
<dbReference type="OrthoDB" id="4161376at2759"/>
<feature type="transmembrane region" description="Helical" evidence="5">
    <location>
        <begin position="43"/>
        <end position="67"/>
    </location>
</feature>
<feature type="transmembrane region" description="Helical" evidence="5">
    <location>
        <begin position="446"/>
        <end position="466"/>
    </location>
</feature>
<feature type="transmembrane region" description="Helical" evidence="5">
    <location>
        <begin position="289"/>
        <end position="308"/>
    </location>
</feature>
<keyword evidence="7" id="KW-1185">Reference proteome</keyword>
<feature type="transmembrane region" description="Helical" evidence="5">
    <location>
        <begin position="180"/>
        <end position="200"/>
    </location>
</feature>
<gene>
    <name evidence="6" type="ORF">AYO21_01396</name>
</gene>
<evidence type="ECO:0008006" key="8">
    <source>
        <dbReference type="Google" id="ProtNLM"/>
    </source>
</evidence>
<dbReference type="InterPro" id="IPR011701">
    <property type="entry name" value="MFS"/>
</dbReference>
<evidence type="ECO:0000256" key="4">
    <source>
        <dbReference type="ARBA" id="ARBA00023136"/>
    </source>
</evidence>
<dbReference type="RefSeq" id="XP_022516352.1">
    <property type="nucleotide sequence ID" value="XM_022651379.1"/>
</dbReference>
<proteinExistence type="predicted"/>
<dbReference type="Proteomes" id="UP000077002">
    <property type="component" value="Unassembled WGS sequence"/>
</dbReference>
<keyword evidence="4 5" id="KW-0472">Membrane</keyword>
<comment type="subcellular location">
    <subcellularLocation>
        <location evidence="1">Membrane</location>
        <topology evidence="1">Multi-pass membrane protein</topology>
    </subcellularLocation>
</comment>
<keyword evidence="2 5" id="KW-0812">Transmembrane</keyword>
<feature type="transmembrane region" description="Helical" evidence="5">
    <location>
        <begin position="111"/>
        <end position="134"/>
    </location>
</feature>
<organism evidence="6 7">
    <name type="scientific">Fonsecaea monophora</name>
    <dbReference type="NCBI Taxonomy" id="254056"/>
    <lineage>
        <taxon>Eukaryota</taxon>
        <taxon>Fungi</taxon>
        <taxon>Dikarya</taxon>
        <taxon>Ascomycota</taxon>
        <taxon>Pezizomycotina</taxon>
        <taxon>Eurotiomycetes</taxon>
        <taxon>Chaetothyriomycetidae</taxon>
        <taxon>Chaetothyriales</taxon>
        <taxon>Herpotrichiellaceae</taxon>
        <taxon>Fonsecaea</taxon>
    </lineage>
</organism>
<sequence length="480" mass="52259">MSQRVEDQIAGVQDDSYKSPVHQEHGGSSTLIREPLRANYWNLRFIVVFISISFGFNAAMLATSTSWNSLSTGIPETLDSDFVGRRWIFVIANLIAFVGFIAVGRASTQSTIVGLGVLVGIGTGVQIIGPFLALADMVPAHERFTIVGACICLLAPIYAMHSAIAQALLEKAADGWRWTYSINAIFSFAAFLGLLFFYHPLSYRQLHDNPEWEHHKQKDWTGLIALATLLGVLTYFLLWGQTIYAWKSAQMIALVTISGVALTLFLVYGLVGGWIAAAIALVRPKFVKWHLLFGVVFLMVFLSASATLNPTRHRSSLAFLTLIGFGEGYCMLVSYVTGPLAAHKRDMGLVAGLISGFRSLFYGVLGCVFMAIFEPRLQRRMVTNVTEVVLADGLPQTSLVPLFSAIQAALTSGDSSGLLKVSGVTLPMVADVFGGVARAAANAWRFIFELGNIYFILVIILALLSADTDKLLSKKDRGSS</sequence>
<dbReference type="PANTHER" id="PTHR23501">
    <property type="entry name" value="MAJOR FACILITATOR SUPERFAMILY"/>
    <property type="match status" value="1"/>
</dbReference>
<evidence type="ECO:0000313" key="7">
    <source>
        <dbReference type="Proteomes" id="UP000077002"/>
    </source>
</evidence>
<evidence type="ECO:0000256" key="1">
    <source>
        <dbReference type="ARBA" id="ARBA00004141"/>
    </source>
</evidence>
<keyword evidence="3 5" id="KW-1133">Transmembrane helix</keyword>
<reference evidence="6 7" key="1">
    <citation type="submission" date="2016-03" db="EMBL/GenBank/DDBJ databases">
        <title>Draft genome sequence of the Fonsecaea monophora CBS 269.37.</title>
        <authorList>
            <person name="Bombassaro A."/>
            <person name="Vinicius W.A."/>
            <person name="De Hoog S."/>
            <person name="Sun J."/>
            <person name="Souza E.M."/>
            <person name="Raittz R.T."/>
            <person name="Costa F."/>
            <person name="Leao A.C."/>
            <person name="Tadra-Sfeir M.Z."/>
            <person name="Baura V."/>
            <person name="Balsanelli E."/>
            <person name="Pedrosa F.O."/>
            <person name="Moreno L.F."/>
            <person name="Steffens M.B."/>
            <person name="Xi L."/>
            <person name="Bocca A.L."/>
            <person name="Felipe M.S."/>
            <person name="Teixeira M."/>
            <person name="Telles Filho F.Q."/>
            <person name="Azevedo C.M."/>
            <person name="Gomes R."/>
            <person name="Vicente V.A."/>
        </authorList>
    </citation>
    <scope>NUCLEOTIDE SEQUENCE [LARGE SCALE GENOMIC DNA]</scope>
    <source>
        <strain evidence="6 7">CBS 269.37</strain>
    </source>
</reference>
<feature type="transmembrane region" description="Helical" evidence="5">
    <location>
        <begin position="146"/>
        <end position="168"/>
    </location>
</feature>
<dbReference type="Pfam" id="PF07690">
    <property type="entry name" value="MFS_1"/>
    <property type="match status" value="1"/>
</dbReference>
<dbReference type="GO" id="GO:0022857">
    <property type="term" value="F:transmembrane transporter activity"/>
    <property type="evidence" value="ECO:0007669"/>
    <property type="project" value="InterPro"/>
</dbReference>
<comment type="caution">
    <text evidence="6">The sequence shown here is derived from an EMBL/GenBank/DDBJ whole genome shotgun (WGS) entry which is preliminary data.</text>
</comment>
<feature type="transmembrane region" description="Helical" evidence="5">
    <location>
        <begin position="220"/>
        <end position="239"/>
    </location>
</feature>
<evidence type="ECO:0000313" key="6">
    <source>
        <dbReference type="EMBL" id="OAG44400.1"/>
    </source>
</evidence>
<dbReference type="SUPFAM" id="SSF103473">
    <property type="entry name" value="MFS general substrate transporter"/>
    <property type="match status" value="1"/>
</dbReference>